<dbReference type="EMBL" id="VWPL01000029">
    <property type="protein sequence ID" value="KAA5598211.1"/>
    <property type="molecule type" value="Genomic_DNA"/>
</dbReference>
<proteinExistence type="predicted"/>
<keyword evidence="1" id="KW-0051">Antiviral defense</keyword>
<name>A0A5M6HQU2_9HYPH</name>
<dbReference type="PANTHER" id="PTHR35579">
    <property type="entry name" value="CRISPR SYSTEM CMS ENDORIBONUCLEASE CSM3"/>
    <property type="match status" value="1"/>
</dbReference>
<organism evidence="4 5">
    <name type="scientific">Blastochloris sulfoviridis</name>
    <dbReference type="NCBI Taxonomy" id="50712"/>
    <lineage>
        <taxon>Bacteria</taxon>
        <taxon>Pseudomonadati</taxon>
        <taxon>Pseudomonadota</taxon>
        <taxon>Alphaproteobacteria</taxon>
        <taxon>Hyphomicrobiales</taxon>
        <taxon>Blastochloridaceae</taxon>
        <taxon>Blastochloris</taxon>
    </lineage>
</organism>
<dbReference type="Proteomes" id="UP000323886">
    <property type="component" value="Unassembled WGS sequence"/>
</dbReference>
<reference evidence="4 5" key="1">
    <citation type="submission" date="2019-09" db="EMBL/GenBank/DDBJ databases">
        <title>Draft Whole-Genome sequence of Blastochloris sulfoviridis DSM 729.</title>
        <authorList>
            <person name="Meyer T.E."/>
            <person name="Kyndt J.A."/>
        </authorList>
    </citation>
    <scope>NUCLEOTIDE SEQUENCE [LARGE SCALE GENOMIC DNA]</scope>
    <source>
        <strain evidence="4 5">DSM 729</strain>
    </source>
</reference>
<gene>
    <name evidence="4" type="ORF">F1193_13570</name>
</gene>
<dbReference type="InterPro" id="IPR005537">
    <property type="entry name" value="RAMP_III_fam"/>
</dbReference>
<evidence type="ECO:0000256" key="2">
    <source>
        <dbReference type="SAM" id="MobiDB-lite"/>
    </source>
</evidence>
<dbReference type="GO" id="GO:0051607">
    <property type="term" value="P:defense response to virus"/>
    <property type="evidence" value="ECO:0007669"/>
    <property type="project" value="UniProtKB-KW"/>
</dbReference>
<evidence type="ECO:0000259" key="3">
    <source>
        <dbReference type="Pfam" id="PF03787"/>
    </source>
</evidence>
<sequence>MDHASARRDGSRRHRPQAGHCRITTDAGRRRLGSRTMTSFNLRLKMLSDWRIGSGVGRQGAVDGLVARDACGLPYVPSTTLRGIWRDAAEQLAYGLDEGADGAFTRLVNDLFGSQPAIDQGRGFDNCPVRALLTVTDARFPSRLGEFIKENKKKAAQAAFTFVKSGVAIDPVSGRARDDFLRFDEIARTGALLDATATIEEIGGNPEFNQIAQDFALAALRLVERLGGDRRRGAGRCQVDVIVNGKTPKAVIDDAVTALASRVERKAAVPRRTVPGDDAGGEVKYDAPPVDGGVYRLPLTITLTTPTTLIARVEGNVISTLDHVPGTMLIQAVANLLGAAKHGNLFAQALGAGRIRVLPAYPGRDGTRGVPLPIVLEQKKEWEKGDDVGPAVPSETGRASKRPPGRVRNRLYKESEPDAAQYKPLRSGYCLTTIEDTGGLRLVEAKKPTLRTHNAVEDQRQKPTEDAGGGVYVAEVLPPGTKLYSALIIDATLAGSFPGRLVPDPAALAGHAVPARLGRGKAAGFGAAMVEVGKPFLAPMPEAFKDRDLVLLVASDLVLPAGALAPLTDVLQDMLKEAGVEGTVCDVRSDLRFRRLDGWIAQWSLPRPTLTAVKAGSVIVVCNANASAEALDRLSAVGLGMRRGEGFGEITVDPPILRDNVQLNPQAEKGARRDDPEGSSKESDVFNAAGDLEKFLRGVEKVAVLGVVRTFAELAAADAGLRREFLGWTLGAEVKPPMSQLGNIRTRIDPRADEPDFRAAVDYLDKTKASARAKSWGGAIGTLRDLLKPPETSEGAIWTIFARASSAFGQALAQALIVSNEAAAKRTFARKATAEFLLAAIRQHKRASEGSQRETAPVSGEA</sequence>
<dbReference type="PANTHER" id="PTHR35579:SF3">
    <property type="entry name" value="CRISPR SYSTEM CMS ENDORIBONUCLEASE CSM3"/>
    <property type="match status" value="1"/>
</dbReference>
<evidence type="ECO:0000313" key="4">
    <source>
        <dbReference type="EMBL" id="KAA5598211.1"/>
    </source>
</evidence>
<feature type="compositionally biased region" description="Basic residues" evidence="2">
    <location>
        <begin position="399"/>
        <end position="408"/>
    </location>
</feature>
<dbReference type="OrthoDB" id="482771at2"/>
<feature type="region of interest" description="Disordered" evidence="2">
    <location>
        <begin position="384"/>
        <end position="408"/>
    </location>
</feature>
<feature type="domain" description="CRISPR type III-associated protein" evidence="3">
    <location>
        <begin position="44"/>
        <end position="237"/>
    </location>
</feature>
<feature type="region of interest" description="Disordered" evidence="2">
    <location>
        <begin position="1"/>
        <end position="21"/>
    </location>
</feature>
<dbReference type="AlphaFoldDB" id="A0A5M6HQU2"/>
<protein>
    <recommendedName>
        <fullName evidence="3">CRISPR type III-associated protein domain-containing protein</fullName>
    </recommendedName>
</protein>
<dbReference type="InterPro" id="IPR052216">
    <property type="entry name" value="CRISPR_Csm3_endoribonuclease"/>
</dbReference>
<dbReference type="CDD" id="cd09726">
    <property type="entry name" value="RAMP_I_III"/>
    <property type="match status" value="1"/>
</dbReference>
<keyword evidence="5" id="KW-1185">Reference proteome</keyword>
<feature type="region of interest" description="Disordered" evidence="2">
    <location>
        <begin position="664"/>
        <end position="684"/>
    </location>
</feature>
<evidence type="ECO:0000256" key="1">
    <source>
        <dbReference type="ARBA" id="ARBA00023118"/>
    </source>
</evidence>
<accession>A0A5M6HQU2</accession>
<comment type="caution">
    <text evidence="4">The sequence shown here is derived from an EMBL/GenBank/DDBJ whole genome shotgun (WGS) entry which is preliminary data.</text>
</comment>
<dbReference type="Pfam" id="PF03787">
    <property type="entry name" value="RAMPs"/>
    <property type="match status" value="1"/>
</dbReference>
<evidence type="ECO:0000313" key="5">
    <source>
        <dbReference type="Proteomes" id="UP000323886"/>
    </source>
</evidence>
<feature type="compositionally biased region" description="Basic and acidic residues" evidence="2">
    <location>
        <begin position="669"/>
        <end position="684"/>
    </location>
</feature>